<reference evidence="3" key="3">
    <citation type="submission" date="2025-04" db="UniProtKB">
        <authorList>
            <consortium name="RefSeq"/>
        </authorList>
    </citation>
    <scope>IDENTIFICATION</scope>
    <source>
        <strain evidence="3">CBS 781.70</strain>
    </source>
</reference>
<reference evidence="3" key="2">
    <citation type="submission" date="2020-04" db="EMBL/GenBank/DDBJ databases">
        <authorList>
            <consortium name="NCBI Genome Project"/>
        </authorList>
    </citation>
    <scope>NUCLEOTIDE SEQUENCE</scope>
    <source>
        <strain evidence="3">CBS 781.70</strain>
    </source>
</reference>
<sequence>MIEPLDKRAAYARWLLDALLHSLTMHRKLSDDLPQYLHYMLHLQKSCPERADPLTKEMATRQTPTLSRPDIRIYKADIVKNRKPPSPAQASSTASRSHATELYTDTCSAGFVMWTWLPGGWPPTSTARYALTRWLALPTSEYKRLPFVIRNFCTELT</sequence>
<evidence type="ECO:0000313" key="2">
    <source>
        <dbReference type="Proteomes" id="UP000504638"/>
    </source>
</evidence>
<evidence type="ECO:0000313" key="3">
    <source>
        <dbReference type="RefSeq" id="XP_033533093.1"/>
    </source>
</evidence>
<protein>
    <submittedName>
        <fullName evidence="1 3">Uncharacterized protein</fullName>
    </submittedName>
</protein>
<reference evidence="1 3" key="1">
    <citation type="submission" date="2020-01" db="EMBL/GenBank/DDBJ databases">
        <authorList>
            <consortium name="DOE Joint Genome Institute"/>
            <person name="Haridas S."/>
            <person name="Albert R."/>
            <person name="Binder M."/>
            <person name="Bloem J."/>
            <person name="Labutti K."/>
            <person name="Salamov A."/>
            <person name="Andreopoulos B."/>
            <person name="Baker S.E."/>
            <person name="Barry K."/>
            <person name="Bills G."/>
            <person name="Bluhm B.H."/>
            <person name="Cannon C."/>
            <person name="Castanera R."/>
            <person name="Culley D.E."/>
            <person name="Daum C."/>
            <person name="Ezra D."/>
            <person name="Gonzalez J.B."/>
            <person name="Henrissat B."/>
            <person name="Kuo A."/>
            <person name="Liang C."/>
            <person name="Lipzen A."/>
            <person name="Lutzoni F."/>
            <person name="Magnuson J."/>
            <person name="Mondo S."/>
            <person name="Nolan M."/>
            <person name="Ohm R."/>
            <person name="Pangilinan J."/>
            <person name="Park H.-J."/>
            <person name="Ramirez L."/>
            <person name="Alfaro M."/>
            <person name="Sun H."/>
            <person name="Tritt A."/>
            <person name="Yoshinaga Y."/>
            <person name="Zwiers L.-H."/>
            <person name="Turgeon B.G."/>
            <person name="Goodwin S.B."/>
            <person name="Spatafora J.W."/>
            <person name="Crous P.W."/>
            <person name="Grigoriev I.V."/>
        </authorList>
    </citation>
    <scope>NUCLEOTIDE SEQUENCE</scope>
    <source>
        <strain evidence="1 3">CBS 781.70</strain>
    </source>
</reference>
<keyword evidence="2" id="KW-1185">Reference proteome</keyword>
<organism evidence="1">
    <name type="scientific">Eremomyces bilateralis CBS 781.70</name>
    <dbReference type="NCBI Taxonomy" id="1392243"/>
    <lineage>
        <taxon>Eukaryota</taxon>
        <taxon>Fungi</taxon>
        <taxon>Dikarya</taxon>
        <taxon>Ascomycota</taxon>
        <taxon>Pezizomycotina</taxon>
        <taxon>Dothideomycetes</taxon>
        <taxon>Dothideomycetes incertae sedis</taxon>
        <taxon>Eremomycetales</taxon>
        <taxon>Eremomycetaceae</taxon>
        <taxon>Eremomyces</taxon>
    </lineage>
</organism>
<dbReference type="AlphaFoldDB" id="A0A6G1G0F3"/>
<dbReference type="GeneID" id="54422489"/>
<dbReference type="Proteomes" id="UP000504638">
    <property type="component" value="Unplaced"/>
</dbReference>
<proteinExistence type="predicted"/>
<accession>A0A6G1G0F3</accession>
<evidence type="ECO:0000313" key="1">
    <source>
        <dbReference type="EMBL" id="KAF1811462.1"/>
    </source>
</evidence>
<dbReference type="EMBL" id="ML975161">
    <property type="protein sequence ID" value="KAF1811462.1"/>
    <property type="molecule type" value="Genomic_DNA"/>
</dbReference>
<name>A0A6G1G0F3_9PEZI</name>
<gene>
    <name evidence="1 3" type="ORF">P152DRAFT_482932</name>
</gene>
<dbReference type="RefSeq" id="XP_033533093.1">
    <property type="nucleotide sequence ID" value="XM_033681919.1"/>
</dbReference>